<proteinExistence type="predicted"/>
<dbReference type="EMBL" id="CP047180">
    <property type="protein sequence ID" value="QHC61729.1"/>
    <property type="molecule type" value="Genomic_DNA"/>
</dbReference>
<dbReference type="RefSeq" id="WP_159422013.1">
    <property type="nucleotide sequence ID" value="NZ_CP047180.1"/>
</dbReference>
<dbReference type="Proteomes" id="UP000464597">
    <property type="component" value="Chromosome"/>
</dbReference>
<protein>
    <recommendedName>
        <fullName evidence="3">DUF222 domain-containing protein</fullName>
    </recommendedName>
</protein>
<evidence type="ECO:0000313" key="1">
    <source>
        <dbReference type="EMBL" id="QHC61729.1"/>
    </source>
</evidence>
<keyword evidence="2" id="KW-1185">Reference proteome</keyword>
<sequence length="103" mass="11317">MDGGLPASFYNLQELLDIQREAPGVEAGRSQAESLMEAIAPGWKAHTADLDSRIDQSMAETIDRRLSSIERYGHGEMKPKLVAHWLKLGGATPAPVRAFDWPS</sequence>
<evidence type="ECO:0000313" key="2">
    <source>
        <dbReference type="Proteomes" id="UP000464597"/>
    </source>
</evidence>
<reference evidence="2" key="1">
    <citation type="submission" date="2019-12" db="EMBL/GenBank/DDBJ databases">
        <title>Complete and draft genome sequences of new strains and members of some known species of the genus Rathayibacter isolated from plants.</title>
        <authorList>
            <person name="Tarlachkov S.V."/>
            <person name="Starodumova I.P."/>
            <person name="Dorofeeva L.V."/>
            <person name="Prisyazhnaya N.V."/>
            <person name="Leyn S."/>
            <person name="Zlamal J."/>
            <person name="Elan M."/>
            <person name="Osterman A.L."/>
            <person name="Nadler S."/>
            <person name="Subbotin S.A."/>
            <person name="Evtushenko L.I."/>
        </authorList>
    </citation>
    <scope>NUCLEOTIDE SEQUENCE [LARGE SCALE GENOMIC DNA]</scope>
    <source>
        <strain evidence="2">VKM Ac-2802</strain>
    </source>
</reference>
<evidence type="ECO:0008006" key="3">
    <source>
        <dbReference type="Google" id="ProtNLM"/>
    </source>
</evidence>
<organism evidence="1 2">
    <name type="scientific">Rathayibacter festucae</name>
    <dbReference type="NCBI Taxonomy" id="110937"/>
    <lineage>
        <taxon>Bacteria</taxon>
        <taxon>Bacillati</taxon>
        <taxon>Actinomycetota</taxon>
        <taxon>Actinomycetes</taxon>
        <taxon>Micrococcales</taxon>
        <taxon>Microbacteriaceae</taxon>
        <taxon>Rathayibacter</taxon>
    </lineage>
</organism>
<gene>
    <name evidence="1" type="ORF">GSU69_02800</name>
</gene>
<name>A0ABX6GW27_9MICO</name>
<accession>A0ABX6GW27</accession>